<dbReference type="RefSeq" id="WP_206933195.1">
    <property type="nucleotide sequence ID" value="NZ_JAEKJY010000002.1"/>
</dbReference>
<protein>
    <recommendedName>
        <fullName evidence="9">CN hydrolase domain-containing protein</fullName>
    </recommendedName>
</protein>
<dbReference type="Gene3D" id="3.60.110.10">
    <property type="entry name" value="Carbon-nitrogen hydrolase"/>
    <property type="match status" value="1"/>
</dbReference>
<keyword evidence="5 8" id="KW-1133">Transmembrane helix</keyword>
<feature type="transmembrane region" description="Helical" evidence="8">
    <location>
        <begin position="461"/>
        <end position="479"/>
    </location>
</feature>
<keyword evidence="2" id="KW-1003">Cell membrane</keyword>
<feature type="transmembrane region" description="Helical" evidence="8">
    <location>
        <begin position="183"/>
        <end position="202"/>
    </location>
</feature>
<gene>
    <name evidence="10" type="ORF">JF544_07470</name>
</gene>
<evidence type="ECO:0000256" key="6">
    <source>
        <dbReference type="ARBA" id="ARBA00023136"/>
    </source>
</evidence>
<keyword evidence="3" id="KW-0808">Transferase</keyword>
<comment type="caution">
    <text evidence="10">The sequence shown here is derived from an EMBL/GenBank/DDBJ whole genome shotgun (WGS) entry which is preliminary data.</text>
</comment>
<dbReference type="InterPro" id="IPR045378">
    <property type="entry name" value="LNT_N"/>
</dbReference>
<evidence type="ECO:0000313" key="10">
    <source>
        <dbReference type="EMBL" id="MBN8235085.1"/>
    </source>
</evidence>
<feature type="domain" description="CN hydrolase" evidence="9">
    <location>
        <begin position="224"/>
        <end position="448"/>
    </location>
</feature>
<dbReference type="EMBL" id="JAEKJY010000002">
    <property type="protein sequence ID" value="MBN8235085.1"/>
    <property type="molecule type" value="Genomic_DNA"/>
</dbReference>
<evidence type="ECO:0000313" key="11">
    <source>
        <dbReference type="Proteomes" id="UP000663970"/>
    </source>
</evidence>
<dbReference type="PANTHER" id="PTHR38686">
    <property type="entry name" value="APOLIPOPROTEIN N-ACYLTRANSFERASE"/>
    <property type="match status" value="1"/>
</dbReference>
<keyword evidence="11" id="KW-1185">Reference proteome</keyword>
<dbReference type="Proteomes" id="UP000663970">
    <property type="component" value="Unassembled WGS sequence"/>
</dbReference>
<dbReference type="InterPro" id="IPR004563">
    <property type="entry name" value="Apolipo_AcylTrfase"/>
</dbReference>
<dbReference type="InterPro" id="IPR036526">
    <property type="entry name" value="C-N_Hydrolase_sf"/>
</dbReference>
<dbReference type="Pfam" id="PF20154">
    <property type="entry name" value="LNT_N"/>
    <property type="match status" value="1"/>
</dbReference>
<evidence type="ECO:0000256" key="8">
    <source>
        <dbReference type="SAM" id="Phobius"/>
    </source>
</evidence>
<dbReference type="CDD" id="cd07197">
    <property type="entry name" value="nitrilase"/>
    <property type="match status" value="1"/>
</dbReference>
<proteinExistence type="predicted"/>
<accession>A0ABS3DUS2</accession>
<evidence type="ECO:0000256" key="5">
    <source>
        <dbReference type="ARBA" id="ARBA00022989"/>
    </source>
</evidence>
<dbReference type="SUPFAM" id="SSF56317">
    <property type="entry name" value="Carbon-nitrogen hydrolase"/>
    <property type="match status" value="1"/>
</dbReference>
<evidence type="ECO:0000256" key="2">
    <source>
        <dbReference type="ARBA" id="ARBA00022475"/>
    </source>
</evidence>
<evidence type="ECO:0000256" key="1">
    <source>
        <dbReference type="ARBA" id="ARBA00004651"/>
    </source>
</evidence>
<name>A0ABS3DUS2_9BACI</name>
<dbReference type="InterPro" id="IPR003010">
    <property type="entry name" value="C-N_Hydrolase"/>
</dbReference>
<evidence type="ECO:0000256" key="3">
    <source>
        <dbReference type="ARBA" id="ARBA00022679"/>
    </source>
</evidence>
<reference evidence="10 11" key="1">
    <citation type="submission" date="2020-12" db="EMBL/GenBank/DDBJ databases">
        <title>Oil enriched cultivation method for isolating marine PHA-producing bacteria.</title>
        <authorList>
            <person name="Zheng W."/>
            <person name="Yu S."/>
            <person name="Huang Y."/>
        </authorList>
    </citation>
    <scope>NUCLEOTIDE SEQUENCE [LARGE SCALE GENOMIC DNA]</scope>
    <source>
        <strain evidence="10 11">SY-2-6</strain>
    </source>
</reference>
<dbReference type="PROSITE" id="PS50263">
    <property type="entry name" value="CN_HYDROLASE"/>
    <property type="match status" value="1"/>
</dbReference>
<evidence type="ECO:0000259" key="9">
    <source>
        <dbReference type="PROSITE" id="PS50263"/>
    </source>
</evidence>
<sequence>MKWMRVILMMAAGMTFMAWSNGKYLISVAAWIFPVLFMTAVKEMSFRKAWVLLPLVTGTANQISFHHLLPSLDLPFFEYLPGLAGALYAIPYLLQKHAYQRSDSFIVTLLFPSAYTLLDTLHMYLNPYGSFGHLGYSQHQLLPVMQMASILGITGLTFLITWTAAVVFWLMHGEATLKKRRTALVMAGVLAAALTLGGLRTISGGEKETVHVAGLHIFDRTNEETTEIFQLQESDPSLFLEKAGERMDELIKATEKEAEHGAEIIHHSEGSVIIDESQKTEYLDRLREVAVKAGVYIITVPYIYTPSEEPNENVLYIIDQNGEIAAEHYKYGGSFVEQTVEGDGDIPYVDTPYGRIAGVICWDKDFPAVMDQVGEKNIDLLFVPSADWKEISPYHTIAGTFRGLENGAAVITQTVNGMSMITDADGRTLAEMDHFTADDWTMHGHVPVEGKRTFYTAAGQYFPVCIIIAVILLLYVVFIRKQRK</sequence>
<comment type="subcellular location">
    <subcellularLocation>
        <location evidence="1">Cell membrane</location>
        <topology evidence="1">Multi-pass membrane protein</topology>
    </subcellularLocation>
</comment>
<feature type="transmembrane region" description="Helical" evidence="8">
    <location>
        <begin position="106"/>
        <end position="125"/>
    </location>
</feature>
<keyword evidence="6 8" id="KW-0472">Membrane</keyword>
<evidence type="ECO:0000256" key="7">
    <source>
        <dbReference type="ARBA" id="ARBA00023315"/>
    </source>
</evidence>
<keyword evidence="7" id="KW-0012">Acyltransferase</keyword>
<dbReference type="Pfam" id="PF00795">
    <property type="entry name" value="CN_hydrolase"/>
    <property type="match status" value="1"/>
</dbReference>
<feature type="transmembrane region" description="Helical" evidence="8">
    <location>
        <begin position="145"/>
        <end position="171"/>
    </location>
</feature>
<evidence type="ECO:0000256" key="4">
    <source>
        <dbReference type="ARBA" id="ARBA00022692"/>
    </source>
</evidence>
<organism evidence="10 11">
    <name type="scientific">Halobacillus kuroshimensis</name>
    <dbReference type="NCBI Taxonomy" id="302481"/>
    <lineage>
        <taxon>Bacteria</taxon>
        <taxon>Bacillati</taxon>
        <taxon>Bacillota</taxon>
        <taxon>Bacilli</taxon>
        <taxon>Bacillales</taxon>
        <taxon>Bacillaceae</taxon>
        <taxon>Halobacillus</taxon>
    </lineage>
</organism>
<dbReference type="PANTHER" id="PTHR38686:SF1">
    <property type="entry name" value="APOLIPOPROTEIN N-ACYLTRANSFERASE"/>
    <property type="match status" value="1"/>
</dbReference>
<feature type="transmembrane region" description="Helical" evidence="8">
    <location>
        <begin position="76"/>
        <end position="94"/>
    </location>
</feature>
<keyword evidence="4 8" id="KW-0812">Transmembrane</keyword>